<keyword evidence="3" id="KW-1185">Reference proteome</keyword>
<dbReference type="RefSeq" id="WP_132582682.1">
    <property type="nucleotide sequence ID" value="NZ_SMAJ01000007.1"/>
</dbReference>
<dbReference type="EMBL" id="SMAJ01000007">
    <property type="protein sequence ID" value="TCT07136.1"/>
    <property type="molecule type" value="Genomic_DNA"/>
</dbReference>
<sequence length="311" mass="34013">MKTTAVTHENITCSVLAVPPLARHADLSLNREANKALIHHMESGGVRTLLYGGNANFYNIPVSEYAEVLDFLEETVGADTWVIPSVGPDYGKMIDQAAILRQRKFPTAMILPLMFPSTDAGAMDGIRRFSDAFAQPVIIYIKNTTFLQPESVEVLAREGRIAAIKYAIVRDAPEQDEFLTRLLQLVDKSKVISGIGERPAIVHLRDFGLSGFTSGSVCVGPRGSMELLRAIQSGNFLEAEQLRAAYMPLEDCRDALNPIRVLHDAVTAAGIADMGPMLPMLSRLDSKHQAHLGVISKALLAHDKALDLRNL</sequence>
<evidence type="ECO:0000313" key="3">
    <source>
        <dbReference type="Proteomes" id="UP000295525"/>
    </source>
</evidence>
<proteinExistence type="predicted"/>
<dbReference type="Gene3D" id="3.20.20.70">
    <property type="entry name" value="Aldolase class I"/>
    <property type="match status" value="1"/>
</dbReference>
<comment type="caution">
    <text evidence="2">The sequence shown here is derived from an EMBL/GenBank/DDBJ whole genome shotgun (WGS) entry which is preliminary data.</text>
</comment>
<dbReference type="GO" id="GO:0016829">
    <property type="term" value="F:lyase activity"/>
    <property type="evidence" value="ECO:0007669"/>
    <property type="project" value="UniProtKB-KW"/>
</dbReference>
<dbReference type="SMART" id="SM01130">
    <property type="entry name" value="DHDPS"/>
    <property type="match status" value="1"/>
</dbReference>
<evidence type="ECO:0000313" key="2">
    <source>
        <dbReference type="EMBL" id="TCT07136.1"/>
    </source>
</evidence>
<dbReference type="AlphaFoldDB" id="A0A4R3M331"/>
<protein>
    <submittedName>
        <fullName evidence="2">Dihydrodipicolinate synthase/N-acetylneuraminate lyase</fullName>
    </submittedName>
</protein>
<dbReference type="InterPro" id="IPR013785">
    <property type="entry name" value="Aldolase_TIM"/>
</dbReference>
<dbReference type="Proteomes" id="UP000295525">
    <property type="component" value="Unassembled WGS sequence"/>
</dbReference>
<evidence type="ECO:0000256" key="1">
    <source>
        <dbReference type="ARBA" id="ARBA00023239"/>
    </source>
</evidence>
<reference evidence="2 3" key="1">
    <citation type="submission" date="2019-03" db="EMBL/GenBank/DDBJ databases">
        <title>Genomic Encyclopedia of Type Strains, Phase IV (KMG-IV): sequencing the most valuable type-strain genomes for metagenomic binning, comparative biology and taxonomic classification.</title>
        <authorList>
            <person name="Goeker M."/>
        </authorList>
    </citation>
    <scope>NUCLEOTIDE SEQUENCE [LARGE SCALE GENOMIC DNA]</scope>
    <source>
        <strain evidence="2 3">DSM 24591</strain>
    </source>
</reference>
<dbReference type="SUPFAM" id="SSF51569">
    <property type="entry name" value="Aldolase"/>
    <property type="match status" value="1"/>
</dbReference>
<name>A0A4R3M331_9BURK</name>
<gene>
    <name evidence="2" type="ORF">EDC26_107193</name>
</gene>
<accession>A0A4R3M331</accession>
<organism evidence="2 3">
    <name type="scientific">Paralcaligenes ureilyticus</name>
    <dbReference type="NCBI Taxonomy" id="627131"/>
    <lineage>
        <taxon>Bacteria</taxon>
        <taxon>Pseudomonadati</taxon>
        <taxon>Pseudomonadota</taxon>
        <taxon>Betaproteobacteria</taxon>
        <taxon>Burkholderiales</taxon>
        <taxon>Alcaligenaceae</taxon>
        <taxon>Paralcaligenes</taxon>
    </lineage>
</organism>
<dbReference type="CDD" id="cd00408">
    <property type="entry name" value="DHDPS-like"/>
    <property type="match status" value="1"/>
</dbReference>
<keyword evidence="1 2" id="KW-0456">Lyase</keyword>
<dbReference type="OrthoDB" id="8878499at2"/>
<dbReference type="InterPro" id="IPR002220">
    <property type="entry name" value="DapA-like"/>
</dbReference>
<dbReference type="Pfam" id="PF00701">
    <property type="entry name" value="DHDPS"/>
    <property type="match status" value="1"/>
</dbReference>